<reference evidence="2 3" key="1">
    <citation type="journal article" date="2018" name="MBio">
        <title>Comparative Genomics Reveals the Core Gene Toolbox for the Fungus-Insect Symbiosis.</title>
        <authorList>
            <person name="Wang Y."/>
            <person name="Stata M."/>
            <person name="Wang W."/>
            <person name="Stajich J.E."/>
            <person name="White M.M."/>
            <person name="Moncalvo J.M."/>
        </authorList>
    </citation>
    <scope>NUCLEOTIDE SEQUENCE [LARGE SCALE GENOMIC DNA]</scope>
    <source>
        <strain evidence="2 3">SC-DP-2</strain>
    </source>
</reference>
<dbReference type="AlphaFoldDB" id="A0A2T9ZJA3"/>
<feature type="compositionally biased region" description="Polar residues" evidence="1">
    <location>
        <begin position="448"/>
        <end position="483"/>
    </location>
</feature>
<protein>
    <submittedName>
        <fullName evidence="2">Uncharacterized protein</fullName>
    </submittedName>
</protein>
<feature type="compositionally biased region" description="Basic residues" evidence="1">
    <location>
        <begin position="1084"/>
        <end position="1097"/>
    </location>
</feature>
<organism evidence="2 3">
    <name type="scientific">Smittium megazygosporum</name>
    <dbReference type="NCBI Taxonomy" id="133381"/>
    <lineage>
        <taxon>Eukaryota</taxon>
        <taxon>Fungi</taxon>
        <taxon>Fungi incertae sedis</taxon>
        <taxon>Zoopagomycota</taxon>
        <taxon>Kickxellomycotina</taxon>
        <taxon>Harpellomycetes</taxon>
        <taxon>Harpellales</taxon>
        <taxon>Legeriomycetaceae</taxon>
        <taxon>Smittium</taxon>
    </lineage>
</organism>
<evidence type="ECO:0000313" key="3">
    <source>
        <dbReference type="Proteomes" id="UP000245609"/>
    </source>
</evidence>
<feature type="compositionally biased region" description="Polar residues" evidence="1">
    <location>
        <begin position="551"/>
        <end position="563"/>
    </location>
</feature>
<feature type="region of interest" description="Disordered" evidence="1">
    <location>
        <begin position="448"/>
        <end position="608"/>
    </location>
</feature>
<proteinExistence type="predicted"/>
<feature type="region of interest" description="Disordered" evidence="1">
    <location>
        <begin position="984"/>
        <end position="1017"/>
    </location>
</feature>
<feature type="compositionally biased region" description="Polar residues" evidence="1">
    <location>
        <begin position="882"/>
        <end position="898"/>
    </location>
</feature>
<feature type="compositionally biased region" description="Polar residues" evidence="1">
    <location>
        <begin position="300"/>
        <end position="326"/>
    </location>
</feature>
<name>A0A2T9ZJA3_9FUNG</name>
<feature type="region of interest" description="Disordered" evidence="1">
    <location>
        <begin position="1058"/>
        <end position="1116"/>
    </location>
</feature>
<comment type="caution">
    <text evidence="2">The sequence shown here is derived from an EMBL/GenBank/DDBJ whole genome shotgun (WGS) entry which is preliminary data.</text>
</comment>
<feature type="region of interest" description="Disordered" evidence="1">
    <location>
        <begin position="858"/>
        <end position="936"/>
    </location>
</feature>
<dbReference type="EMBL" id="MBFS01000103">
    <property type="protein sequence ID" value="PVV04597.1"/>
    <property type="molecule type" value="Genomic_DNA"/>
</dbReference>
<feature type="region of interest" description="Disordered" evidence="1">
    <location>
        <begin position="749"/>
        <end position="838"/>
    </location>
</feature>
<gene>
    <name evidence="2" type="ORF">BB560_000902</name>
</gene>
<evidence type="ECO:0000313" key="2">
    <source>
        <dbReference type="EMBL" id="PVV04597.1"/>
    </source>
</evidence>
<feature type="compositionally biased region" description="Low complexity" evidence="1">
    <location>
        <begin position="907"/>
        <end position="927"/>
    </location>
</feature>
<feature type="region of interest" description="Disordered" evidence="1">
    <location>
        <begin position="274"/>
        <end position="365"/>
    </location>
</feature>
<keyword evidence="3" id="KW-1185">Reference proteome</keyword>
<feature type="region of interest" description="Disordered" evidence="1">
    <location>
        <begin position="623"/>
        <end position="642"/>
    </location>
</feature>
<feature type="compositionally biased region" description="Low complexity" evidence="1">
    <location>
        <begin position="864"/>
        <end position="877"/>
    </location>
</feature>
<feature type="compositionally biased region" description="Polar residues" evidence="1">
    <location>
        <begin position="416"/>
        <end position="435"/>
    </location>
</feature>
<feature type="compositionally biased region" description="Polar residues" evidence="1">
    <location>
        <begin position="583"/>
        <end position="608"/>
    </location>
</feature>
<accession>A0A2T9ZJA3</accession>
<sequence>MSSPNDVSLGYISRKYYSKNKLYDRNPPPLKKSKHPNRIDVYASSKKYFAIISPNKGSSFPIPLPSFRSFSKQPDLFLLLEILSWISTHFYILVRYVPTTKNRSDSPPEENDETPTGNILVEFYFHRSRSYLMVVFKPSLRKNESKPLPIHSTSSAPPPYASIDTSSPSNAPNAPNAVTTASENASDLNSHSTRQKSNIPSQKIAFLSPIPPLTQNSKKKQRSKLEPRITLICPGVFYIGAIQEYIARNGSVCFANIIDEVNSSSARINSELSISIDPNQFEPGPVQPTTDPEPIRTHRFPQQTARSHSPSETSVTNNRIASNPPQRSAPRSRIRPDAHVFRVLDPRSTHLDTRDNDQNNREIDPVESMIREALETRTFNADPMTLSENPTSLSSLTLNLPRYETNPPPNHRVVPSLTNPVQTSNTGKTDNQTPLTQITSTLGNLQISESHQPNTNNTAFPRNTESNRSSIEQVSQNPSSGQGHASLRIGSDNDSSSENESLSSCELQKNDDHLPGYSKDSMSFININNNDSKTNSYQYSPAPSTKKPKKNQNTGSNSDLNIGSDSDSRYDSSSSSSVSSSSLNTDGLRSSESFRSTNPSEISSPLNQSRLKSLGLIKADTANNCSEDQSNPPVPDNGSSNVNNEERAKIYRTISVKLPEYNDAVSKEENQSIISEYYNSILRSQNQANIRETLASNIQHYNASIMNNAENIISTMIANSRSNVSGTGRVRLNLDPFASTPLQTRTRISQTGRTRPNTDHISSNSEKYRSQSPNNVSANINTALNGHNPNPGSGIARTRGLDVIPRNTRRFDTPNVNNSIPFPRVQRQTTNEKRKSIGTFINSTSVPLITDSPLRDIEEMGGRNQSSTVNNNPVSNVPFHQPSINRYQNSGLNPNRGLNINPGKFYSASNSRTQSPSTSDSSISSDSASKKTGLSRRKKIINRERYYSYLDNIGLSMSSLLYLKPQGRKMKKFYKTMLGLPHSSAPNDISDDEEGSSNEDNFISDTTIESPSKSEKSALFQENKGKENVIFESSVNQSPKKEKKKSREALQRYLVRKLWNSTYGDEETDSDSDKSDEPESSNSKRLHKPKKKIKKLKNQYTPEPKPKSDDESTNEE</sequence>
<feature type="compositionally biased region" description="Low complexity" evidence="1">
    <location>
        <begin position="492"/>
        <end position="504"/>
    </location>
</feature>
<dbReference type="OrthoDB" id="5596756at2759"/>
<feature type="compositionally biased region" description="Basic and acidic residues" evidence="1">
    <location>
        <begin position="334"/>
        <end position="365"/>
    </location>
</feature>
<feature type="compositionally biased region" description="Polar residues" evidence="1">
    <location>
        <begin position="998"/>
        <end position="1011"/>
    </location>
</feature>
<feature type="compositionally biased region" description="Polar residues" evidence="1">
    <location>
        <begin position="520"/>
        <end position="543"/>
    </location>
</feature>
<feature type="compositionally biased region" description="Low complexity" evidence="1">
    <location>
        <begin position="166"/>
        <end position="177"/>
    </location>
</feature>
<feature type="compositionally biased region" description="Low complexity" evidence="1">
    <location>
        <begin position="571"/>
        <end position="582"/>
    </location>
</feature>
<feature type="compositionally biased region" description="Polar residues" evidence="1">
    <location>
        <begin position="178"/>
        <end position="201"/>
    </location>
</feature>
<evidence type="ECO:0000256" key="1">
    <source>
        <dbReference type="SAM" id="MobiDB-lite"/>
    </source>
</evidence>
<feature type="region of interest" description="Disordered" evidence="1">
    <location>
        <begin position="146"/>
        <end position="224"/>
    </location>
</feature>
<dbReference type="Proteomes" id="UP000245609">
    <property type="component" value="Unassembled WGS sequence"/>
</dbReference>
<feature type="compositionally biased region" description="Polar residues" evidence="1">
    <location>
        <begin position="749"/>
        <end position="791"/>
    </location>
</feature>
<feature type="region of interest" description="Disordered" evidence="1">
    <location>
        <begin position="403"/>
        <end position="435"/>
    </location>
</feature>